<dbReference type="OrthoDB" id="4325372at2"/>
<evidence type="ECO:0000256" key="3">
    <source>
        <dbReference type="ARBA" id="ARBA00022475"/>
    </source>
</evidence>
<feature type="transmembrane region" description="Helical" evidence="8">
    <location>
        <begin position="24"/>
        <end position="49"/>
    </location>
</feature>
<reference evidence="10 11" key="1">
    <citation type="journal article" date="2014" name="Genome Announc.">
        <title>Draft Genome Sequence of Streptomyces fradiae ATCC 19609, a Strain Highly Sensitive to Antibiotics.</title>
        <authorList>
            <person name="Bekker O.B."/>
            <person name="Klimina K.M."/>
            <person name="Vatlin A.A."/>
            <person name="Zakharevich N.V."/>
            <person name="Kasianov A.S."/>
            <person name="Danilenko V.N."/>
        </authorList>
    </citation>
    <scope>NUCLEOTIDE SEQUENCE [LARGE SCALE GENOMIC DNA]</scope>
    <source>
        <strain evidence="10 11">ATCC 19609</strain>
    </source>
</reference>
<dbReference type="Proteomes" id="UP000028058">
    <property type="component" value="Unassembled WGS sequence"/>
</dbReference>
<evidence type="ECO:0000256" key="4">
    <source>
        <dbReference type="ARBA" id="ARBA00022692"/>
    </source>
</evidence>
<feature type="transmembrane region" description="Helical" evidence="8">
    <location>
        <begin position="420"/>
        <end position="438"/>
    </location>
</feature>
<evidence type="ECO:0000313" key="10">
    <source>
        <dbReference type="EMBL" id="RKM97967.1"/>
    </source>
</evidence>
<sequence>MTLETRDPKAARTDGPASARRPGLILFVCCAGQFLVVLDGSVVNVALPLIDHSLGLRADTLPWVVNAYTIVFAGALLLGGRLADLFGRRRMYLAGITLFSLAALAGGTAGDPATLVVARGVQGLGAAIMAPTTLSVLGTVFTDPRARARAFGMWSAVAGAGGAIGVLAGGLIAEWLSWRWTLLVNVPVGILLFALAAVAVPPRERSGRDRDGVDVPGAVSVTLGLMLLVYAVAGTETHGWTAPRTAGLLAAGLGLLGFFVLDQARIARHPLVPLGIFRIRQVTAANITAFACSAALFSTFYFFTLLLQNVLGYRPLQTGLAYLPMTAGLFAGARGIAPVVQRLGPRPVLLAGHLLSAAGLGWLSLAGTDATFTGGLLGPGLLLGVGQGMVMTSLTIAATADLPYHQSGLASGLLNTTRQLGGAVGLALLVTVANGRAADHSSGTGGPGAGGGAGEVSREALASGYGLAFATAAGFLALGVLGALAVPRRKAPSGTDT</sequence>
<dbReference type="PANTHER" id="PTHR42718">
    <property type="entry name" value="MAJOR FACILITATOR SUPERFAMILY MULTIDRUG TRANSPORTER MFSC"/>
    <property type="match status" value="1"/>
</dbReference>
<keyword evidence="7" id="KW-0046">Antibiotic resistance</keyword>
<gene>
    <name evidence="10" type="ORF">SFRA_005345</name>
</gene>
<evidence type="ECO:0000256" key="8">
    <source>
        <dbReference type="SAM" id="Phobius"/>
    </source>
</evidence>
<feature type="transmembrane region" description="Helical" evidence="8">
    <location>
        <begin position="212"/>
        <end position="233"/>
    </location>
</feature>
<proteinExistence type="predicted"/>
<dbReference type="InterPro" id="IPR005829">
    <property type="entry name" value="Sugar_transporter_CS"/>
</dbReference>
<feature type="domain" description="Major facilitator superfamily (MFS) profile" evidence="9">
    <location>
        <begin position="25"/>
        <end position="491"/>
    </location>
</feature>
<protein>
    <submittedName>
        <fullName evidence="10">MFS transporter</fullName>
    </submittedName>
</protein>
<dbReference type="SUPFAM" id="SSF103473">
    <property type="entry name" value="MFS general substrate transporter"/>
    <property type="match status" value="1"/>
</dbReference>
<feature type="transmembrane region" description="Helical" evidence="8">
    <location>
        <begin position="348"/>
        <end position="365"/>
    </location>
</feature>
<keyword evidence="5 8" id="KW-1133">Transmembrane helix</keyword>
<feature type="transmembrane region" description="Helical" evidence="8">
    <location>
        <begin position="245"/>
        <end position="261"/>
    </location>
</feature>
<dbReference type="PROSITE" id="PS00216">
    <property type="entry name" value="SUGAR_TRANSPORT_1"/>
    <property type="match status" value="1"/>
</dbReference>
<feature type="transmembrane region" description="Helical" evidence="8">
    <location>
        <begin position="61"/>
        <end position="79"/>
    </location>
</feature>
<dbReference type="GO" id="GO:0046677">
    <property type="term" value="P:response to antibiotic"/>
    <property type="evidence" value="ECO:0007669"/>
    <property type="project" value="UniProtKB-KW"/>
</dbReference>
<feature type="transmembrane region" description="Helical" evidence="8">
    <location>
        <begin position="121"/>
        <end position="141"/>
    </location>
</feature>
<evidence type="ECO:0000256" key="5">
    <source>
        <dbReference type="ARBA" id="ARBA00022989"/>
    </source>
</evidence>
<dbReference type="PRINTS" id="PR01036">
    <property type="entry name" value="TCRTETB"/>
</dbReference>
<keyword evidence="3" id="KW-1003">Cell membrane</keyword>
<keyword evidence="4 8" id="KW-0812">Transmembrane</keyword>
<dbReference type="PROSITE" id="PS50850">
    <property type="entry name" value="MFS"/>
    <property type="match status" value="1"/>
</dbReference>
<dbReference type="Gene3D" id="1.20.1250.20">
    <property type="entry name" value="MFS general substrate transporter like domains"/>
    <property type="match status" value="1"/>
</dbReference>
<dbReference type="InterPro" id="IPR011701">
    <property type="entry name" value="MFS"/>
</dbReference>
<dbReference type="CDD" id="cd17321">
    <property type="entry name" value="MFS_MMR_MDR_like"/>
    <property type="match status" value="1"/>
</dbReference>
<dbReference type="GO" id="GO:0005886">
    <property type="term" value="C:plasma membrane"/>
    <property type="evidence" value="ECO:0007669"/>
    <property type="project" value="UniProtKB-SubCell"/>
</dbReference>
<evidence type="ECO:0000313" key="11">
    <source>
        <dbReference type="Proteomes" id="UP000028058"/>
    </source>
</evidence>
<feature type="transmembrane region" description="Helical" evidence="8">
    <location>
        <begin position="319"/>
        <end position="336"/>
    </location>
</feature>
<dbReference type="EMBL" id="JNAD02000002">
    <property type="protein sequence ID" value="RKM97967.1"/>
    <property type="molecule type" value="Genomic_DNA"/>
</dbReference>
<evidence type="ECO:0000256" key="2">
    <source>
        <dbReference type="ARBA" id="ARBA00022448"/>
    </source>
</evidence>
<dbReference type="InterPro" id="IPR036259">
    <property type="entry name" value="MFS_trans_sf"/>
</dbReference>
<dbReference type="RefSeq" id="WP_050363832.1">
    <property type="nucleotide sequence ID" value="NZ_CP134822.1"/>
</dbReference>
<dbReference type="Gene3D" id="1.20.1720.10">
    <property type="entry name" value="Multidrug resistance protein D"/>
    <property type="match status" value="1"/>
</dbReference>
<keyword evidence="2" id="KW-0813">Transport</keyword>
<feature type="transmembrane region" description="Helical" evidence="8">
    <location>
        <begin position="282"/>
        <end position="307"/>
    </location>
</feature>
<dbReference type="PANTHER" id="PTHR42718:SF46">
    <property type="entry name" value="BLR6921 PROTEIN"/>
    <property type="match status" value="1"/>
</dbReference>
<name>A0A3M8F6P6_9ACTN</name>
<feature type="transmembrane region" description="Helical" evidence="8">
    <location>
        <begin position="91"/>
        <end position="109"/>
    </location>
</feature>
<evidence type="ECO:0000259" key="9">
    <source>
        <dbReference type="PROSITE" id="PS50850"/>
    </source>
</evidence>
<keyword evidence="11" id="KW-1185">Reference proteome</keyword>
<organism evidence="10 11">
    <name type="scientific">Streptomyces xinghaiensis</name>
    <dbReference type="NCBI Taxonomy" id="1038928"/>
    <lineage>
        <taxon>Bacteria</taxon>
        <taxon>Bacillati</taxon>
        <taxon>Actinomycetota</taxon>
        <taxon>Actinomycetes</taxon>
        <taxon>Kitasatosporales</taxon>
        <taxon>Streptomycetaceae</taxon>
        <taxon>Streptomyces</taxon>
    </lineage>
</organism>
<evidence type="ECO:0000256" key="7">
    <source>
        <dbReference type="ARBA" id="ARBA00023251"/>
    </source>
</evidence>
<dbReference type="InterPro" id="IPR020846">
    <property type="entry name" value="MFS_dom"/>
</dbReference>
<dbReference type="AlphaFoldDB" id="A0A3M8F6P6"/>
<accession>A0A3M8F6P6</accession>
<evidence type="ECO:0000256" key="6">
    <source>
        <dbReference type="ARBA" id="ARBA00023136"/>
    </source>
</evidence>
<feature type="transmembrane region" description="Helical" evidence="8">
    <location>
        <begin position="377"/>
        <end position="399"/>
    </location>
</feature>
<feature type="transmembrane region" description="Helical" evidence="8">
    <location>
        <begin position="153"/>
        <end position="172"/>
    </location>
</feature>
<comment type="subcellular location">
    <subcellularLocation>
        <location evidence="1">Cell membrane</location>
        <topology evidence="1">Multi-pass membrane protein</topology>
    </subcellularLocation>
</comment>
<dbReference type="Pfam" id="PF07690">
    <property type="entry name" value="MFS_1"/>
    <property type="match status" value="1"/>
</dbReference>
<feature type="transmembrane region" description="Helical" evidence="8">
    <location>
        <begin position="465"/>
        <end position="486"/>
    </location>
</feature>
<keyword evidence="6 8" id="KW-0472">Membrane</keyword>
<dbReference type="GO" id="GO:0022857">
    <property type="term" value="F:transmembrane transporter activity"/>
    <property type="evidence" value="ECO:0007669"/>
    <property type="project" value="InterPro"/>
</dbReference>
<feature type="transmembrane region" description="Helical" evidence="8">
    <location>
        <begin position="178"/>
        <end position="200"/>
    </location>
</feature>
<evidence type="ECO:0000256" key="1">
    <source>
        <dbReference type="ARBA" id="ARBA00004651"/>
    </source>
</evidence>
<comment type="caution">
    <text evidence="10">The sequence shown here is derived from an EMBL/GenBank/DDBJ whole genome shotgun (WGS) entry which is preliminary data.</text>
</comment>